<feature type="transmembrane region" description="Helical" evidence="1">
    <location>
        <begin position="12"/>
        <end position="31"/>
    </location>
</feature>
<dbReference type="PANTHER" id="PTHR40465">
    <property type="entry name" value="CHROMOSOME 1, WHOLE GENOME SHOTGUN SEQUENCE"/>
    <property type="match status" value="1"/>
</dbReference>
<organism evidence="3 4">
    <name type="scientific">Mycena indigotica</name>
    <dbReference type="NCBI Taxonomy" id="2126181"/>
    <lineage>
        <taxon>Eukaryota</taxon>
        <taxon>Fungi</taxon>
        <taxon>Dikarya</taxon>
        <taxon>Basidiomycota</taxon>
        <taxon>Agaricomycotina</taxon>
        <taxon>Agaricomycetes</taxon>
        <taxon>Agaricomycetidae</taxon>
        <taxon>Agaricales</taxon>
        <taxon>Marasmiineae</taxon>
        <taxon>Mycenaceae</taxon>
        <taxon>Mycena</taxon>
    </lineage>
</organism>
<keyword evidence="4" id="KW-1185">Reference proteome</keyword>
<dbReference type="RefSeq" id="XP_037226444.1">
    <property type="nucleotide sequence ID" value="XM_037358534.1"/>
</dbReference>
<dbReference type="Proteomes" id="UP000636479">
    <property type="component" value="Unassembled WGS sequence"/>
</dbReference>
<name>A0A8H6TGT5_9AGAR</name>
<keyword evidence="1" id="KW-0472">Membrane</keyword>
<sequence length="320" mass="35412">MARLIESYGPAEIAHGPLFVGLFFNSILFGTPRALMKTSPTGLTFQFKGIMIIQTYLYFITYRSDKAWTKIFVFCVFVLDTLNTAFDFAYLYECLIVHYGDVAKLTRANWLFATDPVMTVLTRNRWLVGAVIASVLVAFAGGVATSIEVHMHPRFLDFIKFESVVIIWLAASAIADIFITTILVIHLVSKSHKTGLAGTDMLVDQIIRSKSIVSPPWWSIPDDPHSQVTVQTGLATSLCATIDLILFLTDPVALHLIFNIPLCKLYTNSLLSSLNARAAPENSSTDTSLTKKRASLQIYPGNARRSVLIDVVNPPVHSLV</sequence>
<comment type="caution">
    <text evidence="3">The sequence shown here is derived from an EMBL/GenBank/DDBJ whole genome shotgun (WGS) entry which is preliminary data.</text>
</comment>
<accession>A0A8H6TGT5</accession>
<dbReference type="OrthoDB" id="3183258at2759"/>
<dbReference type="InterPro" id="IPR045339">
    <property type="entry name" value="DUF6534"/>
</dbReference>
<evidence type="ECO:0000256" key="1">
    <source>
        <dbReference type="SAM" id="Phobius"/>
    </source>
</evidence>
<reference evidence="3" key="1">
    <citation type="submission" date="2020-05" db="EMBL/GenBank/DDBJ databases">
        <title>Mycena genomes resolve the evolution of fungal bioluminescence.</title>
        <authorList>
            <person name="Tsai I.J."/>
        </authorList>
    </citation>
    <scope>NUCLEOTIDE SEQUENCE</scope>
    <source>
        <strain evidence="3">171206Taipei</strain>
    </source>
</reference>
<keyword evidence="1" id="KW-0812">Transmembrane</keyword>
<keyword evidence="1" id="KW-1133">Transmembrane helix</keyword>
<evidence type="ECO:0000259" key="2">
    <source>
        <dbReference type="Pfam" id="PF20152"/>
    </source>
</evidence>
<dbReference type="EMBL" id="JACAZF010000001">
    <property type="protein sequence ID" value="KAF7316421.1"/>
    <property type="molecule type" value="Genomic_DNA"/>
</dbReference>
<feature type="domain" description="DUF6534" evidence="2">
    <location>
        <begin position="172"/>
        <end position="278"/>
    </location>
</feature>
<evidence type="ECO:0000313" key="3">
    <source>
        <dbReference type="EMBL" id="KAF7316421.1"/>
    </source>
</evidence>
<dbReference type="PANTHER" id="PTHR40465:SF1">
    <property type="entry name" value="DUF6534 DOMAIN-CONTAINING PROTEIN"/>
    <property type="match status" value="1"/>
</dbReference>
<gene>
    <name evidence="3" type="ORF">MIND_00160900</name>
</gene>
<dbReference type="GeneID" id="59341050"/>
<proteinExistence type="predicted"/>
<evidence type="ECO:0000313" key="4">
    <source>
        <dbReference type="Proteomes" id="UP000636479"/>
    </source>
</evidence>
<dbReference type="Pfam" id="PF20152">
    <property type="entry name" value="DUF6534"/>
    <property type="match status" value="1"/>
</dbReference>
<feature type="transmembrane region" description="Helical" evidence="1">
    <location>
        <begin position="43"/>
        <end position="59"/>
    </location>
</feature>
<protein>
    <recommendedName>
        <fullName evidence="2">DUF6534 domain-containing protein</fullName>
    </recommendedName>
</protein>
<feature type="transmembrane region" description="Helical" evidence="1">
    <location>
        <begin position="126"/>
        <end position="144"/>
    </location>
</feature>
<dbReference type="AlphaFoldDB" id="A0A8H6TGT5"/>
<feature type="transmembrane region" description="Helical" evidence="1">
    <location>
        <begin position="165"/>
        <end position="188"/>
    </location>
</feature>